<feature type="transmembrane region" description="Helical" evidence="6">
    <location>
        <begin position="870"/>
        <end position="889"/>
    </location>
</feature>
<feature type="domain" description="EGF-like" evidence="7">
    <location>
        <begin position="390"/>
        <end position="420"/>
    </location>
</feature>
<protein>
    <recommendedName>
        <fullName evidence="7">EGF-like domain-containing protein</fullName>
    </recommendedName>
</protein>
<keyword evidence="2" id="KW-0964">Secreted</keyword>
<feature type="domain" description="EGF-like" evidence="7">
    <location>
        <begin position="787"/>
        <end position="820"/>
    </location>
</feature>
<dbReference type="SMART" id="SM00261">
    <property type="entry name" value="FU"/>
    <property type="match status" value="16"/>
</dbReference>
<evidence type="ECO:0000256" key="1">
    <source>
        <dbReference type="ARBA" id="ARBA00004613"/>
    </source>
</evidence>
<accession>A0A9Q1CYH1</accession>
<feature type="domain" description="EGF-like" evidence="7">
    <location>
        <begin position="287"/>
        <end position="322"/>
    </location>
</feature>
<comment type="caution">
    <text evidence="8">The sequence shown here is derived from an EMBL/GenBank/DDBJ whole genome shotgun (WGS) entry which is preliminary data.</text>
</comment>
<feature type="domain" description="EGF-like" evidence="7">
    <location>
        <begin position="144"/>
        <end position="175"/>
    </location>
</feature>
<evidence type="ECO:0000256" key="3">
    <source>
        <dbReference type="ARBA" id="ARBA00022729"/>
    </source>
</evidence>
<keyword evidence="3" id="KW-0732">Signal</keyword>
<dbReference type="Gene3D" id="2.10.220.10">
    <property type="entry name" value="Hormone Receptor, Insulin-like Growth Factor Receptor 1, Chain A, domain 2"/>
    <property type="match status" value="9"/>
</dbReference>
<dbReference type="PANTHER" id="PTHR15332">
    <property type="entry name" value="PROPROTEIN CONVERTASE SUBTILISIN_KEXIN TYPE 5-LIKE"/>
    <property type="match status" value="1"/>
</dbReference>
<dbReference type="OrthoDB" id="300641at2759"/>
<keyword evidence="6" id="KW-0472">Membrane</keyword>
<keyword evidence="9" id="KW-1185">Reference proteome</keyword>
<feature type="domain" description="EGF-like" evidence="7">
    <location>
        <begin position="650"/>
        <end position="689"/>
    </location>
</feature>
<dbReference type="Pfam" id="PF15913">
    <property type="entry name" value="Furin-like_2"/>
    <property type="match status" value="1"/>
</dbReference>
<dbReference type="Proteomes" id="UP001152803">
    <property type="component" value="Unassembled WGS sequence"/>
</dbReference>
<evidence type="ECO:0000256" key="6">
    <source>
        <dbReference type="SAM" id="Phobius"/>
    </source>
</evidence>
<dbReference type="Pfam" id="PF14843">
    <property type="entry name" value="GF_recep_IV"/>
    <property type="match status" value="1"/>
</dbReference>
<dbReference type="SMART" id="SM00181">
    <property type="entry name" value="EGF"/>
    <property type="match status" value="9"/>
</dbReference>
<evidence type="ECO:0000313" key="9">
    <source>
        <dbReference type="Proteomes" id="UP001152803"/>
    </source>
</evidence>
<dbReference type="InterPro" id="IPR043601">
    <property type="entry name" value="Rspo_Fu-CRD_dom"/>
</dbReference>
<evidence type="ECO:0000256" key="2">
    <source>
        <dbReference type="ARBA" id="ARBA00022525"/>
    </source>
</evidence>
<dbReference type="CDD" id="cd00064">
    <property type="entry name" value="FU"/>
    <property type="match status" value="6"/>
</dbReference>
<evidence type="ECO:0000259" key="7">
    <source>
        <dbReference type="SMART" id="SM00181"/>
    </source>
</evidence>
<evidence type="ECO:0000256" key="4">
    <source>
        <dbReference type="ARBA" id="ARBA00023180"/>
    </source>
</evidence>
<proteinExistence type="predicted"/>
<keyword evidence="4" id="KW-0325">Glycoprotein</keyword>
<organism evidence="8 9">
    <name type="scientific">Conger conger</name>
    <name type="common">Conger eel</name>
    <name type="synonym">Muraena conger</name>
    <dbReference type="NCBI Taxonomy" id="82655"/>
    <lineage>
        <taxon>Eukaryota</taxon>
        <taxon>Metazoa</taxon>
        <taxon>Chordata</taxon>
        <taxon>Craniata</taxon>
        <taxon>Vertebrata</taxon>
        <taxon>Euteleostomi</taxon>
        <taxon>Actinopterygii</taxon>
        <taxon>Neopterygii</taxon>
        <taxon>Teleostei</taxon>
        <taxon>Anguilliformes</taxon>
        <taxon>Congridae</taxon>
        <taxon>Conger</taxon>
    </lineage>
</organism>
<dbReference type="InterPro" id="IPR009030">
    <property type="entry name" value="Growth_fac_rcpt_cys_sf"/>
</dbReference>
<dbReference type="InterPro" id="IPR006212">
    <property type="entry name" value="Furin_repeat"/>
</dbReference>
<name>A0A9Q1CYH1_CONCO</name>
<dbReference type="EMBL" id="JAFJMO010000017">
    <property type="protein sequence ID" value="KAJ8252234.1"/>
    <property type="molecule type" value="Genomic_DNA"/>
</dbReference>
<comment type="subcellular location">
    <subcellularLocation>
        <location evidence="1">Secreted</location>
    </subcellularLocation>
</comment>
<evidence type="ECO:0000256" key="5">
    <source>
        <dbReference type="SAM" id="MobiDB-lite"/>
    </source>
</evidence>
<feature type="region of interest" description="Disordered" evidence="5">
    <location>
        <begin position="954"/>
        <end position="973"/>
    </location>
</feature>
<dbReference type="PANTHER" id="PTHR15332:SF175">
    <property type="entry name" value="PROPROTEIN CONVERTASE SUBTILISIN_KEXIN TYPE 5-LIKE"/>
    <property type="match status" value="1"/>
</dbReference>
<dbReference type="InterPro" id="IPR032778">
    <property type="entry name" value="GF_recep_IV"/>
</dbReference>
<dbReference type="AlphaFoldDB" id="A0A9Q1CYH1"/>
<reference evidence="8" key="1">
    <citation type="journal article" date="2023" name="Science">
        <title>Genome structures resolve the early diversification of teleost fishes.</title>
        <authorList>
            <person name="Parey E."/>
            <person name="Louis A."/>
            <person name="Montfort J."/>
            <person name="Bouchez O."/>
            <person name="Roques C."/>
            <person name="Iampietro C."/>
            <person name="Lluch J."/>
            <person name="Castinel A."/>
            <person name="Donnadieu C."/>
            <person name="Desvignes T."/>
            <person name="Floi Bucao C."/>
            <person name="Jouanno E."/>
            <person name="Wen M."/>
            <person name="Mejri S."/>
            <person name="Dirks R."/>
            <person name="Jansen H."/>
            <person name="Henkel C."/>
            <person name="Chen W.J."/>
            <person name="Zahm M."/>
            <person name="Cabau C."/>
            <person name="Klopp C."/>
            <person name="Thompson A.W."/>
            <person name="Robinson-Rechavi M."/>
            <person name="Braasch I."/>
            <person name="Lecointre G."/>
            <person name="Bobe J."/>
            <person name="Postlethwait J.H."/>
            <person name="Berthelot C."/>
            <person name="Roest Crollius H."/>
            <person name="Guiguen Y."/>
        </authorList>
    </citation>
    <scope>NUCLEOTIDE SEQUENCE</scope>
    <source>
        <strain evidence="8">Concon-B</strain>
    </source>
</reference>
<feature type="domain" description="EGF-like" evidence="7">
    <location>
        <begin position="340"/>
        <end position="389"/>
    </location>
</feature>
<keyword evidence="6" id="KW-0812">Transmembrane</keyword>
<feature type="domain" description="EGF-like" evidence="7">
    <location>
        <begin position="444"/>
        <end position="483"/>
    </location>
</feature>
<dbReference type="GO" id="GO:0005576">
    <property type="term" value="C:extracellular region"/>
    <property type="evidence" value="ECO:0007669"/>
    <property type="project" value="UniProtKB-SubCell"/>
</dbReference>
<evidence type="ECO:0000313" key="8">
    <source>
        <dbReference type="EMBL" id="KAJ8252234.1"/>
    </source>
</evidence>
<gene>
    <name evidence="8" type="ORF">COCON_G00215460</name>
</gene>
<sequence>MPLAISTPGVSVLKTSAVLSSSGFASIKFKSGQFVLKNQCVGCHPTCTECFGHELFECTACGVDGDGSERFLDQVRCRLHCPRGFYPNRDLYACHPCMPHCELCADPHVCAKCAQNYKLQRGLCQRADCGEGQVEDPDSGECVDCEMGCKTCSPDDPELCSSCVAGYFLYRQRCRRSCPQRTFADGDRGMCVSCPEPCADCRSKTLCLSCQDQHFLSQDGCVKRCPVGSFGDPSSRRCQACHSSCLACHGLRALDCDMCPDGNLPLYGQCPAASCLPGQYYHGMGSECQSCDVSCKTCFGPQALDCSACREGYFLDQEGSCVEHCPPGFFSNSGTGLCEGCSPNCQTCEEASDRCLSCQMGNYRLFLHQGACLSNCPDGFVESAEGRCEACASPCLTCDQTASQCLSCAPGRYLEEGRCSSNCSLGSYAAQDGTCRRCGAHCNACADAHSCYRCSFLYLLLDGECKASCPEGFFEDLDEGRCVPCHSTCGTCSGPLQDDCETCSPRSPKLYEGTCLEGCPTGTYYETSAGECQECDQTCAECSGPQPTCLRCQKGLVLDPNTMLCGVTGDSRCPPRTFLQQNQFTCRACHPHCGSCDGPGASDCLTCTTPRFLHNGSCESECPVGSFSSSEQAEGTELGLCSPCDRVCASCSGASPKDCLTCSSGLLHLLNLCLSHCPTGYYAQGSRCERCDRSCELCWGPGPGSCLACPHHLLELQGTRLCVERCPKRFYQQGHTCQQCHTSCKTCTDGTPQGCLTCDWGSTLQEGICYPRCEERRYLSEEEQCELCDGSCRHCFGPRPDQCLTCPPNSALHALENRCARCCQAASNATDCCLCDANTALCVEPPGPVTERGHSAVNLSTRMLQHTPTALPVSFIAVLGLALAAYGLVQARSRKRLCWNDRYERLTGGGRLDCERMPHGVPDPEDSGDEVDVVYASHDGTVYRRFNFLQDRHPECDPECDSEPDENTHLNKP</sequence>
<dbReference type="InterPro" id="IPR000742">
    <property type="entry name" value="EGF"/>
</dbReference>
<dbReference type="SUPFAM" id="SSF57184">
    <property type="entry name" value="Growth factor receptor domain"/>
    <property type="match status" value="5"/>
</dbReference>
<keyword evidence="6" id="KW-1133">Transmembrane helix</keyword>
<feature type="domain" description="EGF-like" evidence="7">
    <location>
        <begin position="534"/>
        <end position="566"/>
    </location>
</feature>
<feature type="domain" description="EGF-like" evidence="7">
    <location>
        <begin position="96"/>
        <end position="125"/>
    </location>
</feature>